<reference evidence="1" key="1">
    <citation type="submission" date="2020-09" db="EMBL/GenBank/DDBJ databases">
        <title>Nocardioides sp. strain MJB4 16S ribosomal RNA gene Genome sequencing and assembly.</title>
        <authorList>
            <person name="Kim I."/>
        </authorList>
    </citation>
    <scope>NUCLEOTIDE SEQUENCE</scope>
    <source>
        <strain evidence="1">MJB4</strain>
    </source>
</reference>
<dbReference type="EMBL" id="JACYXZ010000003">
    <property type="protein sequence ID" value="MBD8870225.1"/>
    <property type="molecule type" value="Genomic_DNA"/>
</dbReference>
<proteinExistence type="predicted"/>
<evidence type="ECO:0000313" key="1">
    <source>
        <dbReference type="EMBL" id="MBD8870225.1"/>
    </source>
</evidence>
<accession>A0A927Q060</accession>
<dbReference type="AlphaFoldDB" id="A0A927Q060"/>
<organism evidence="1 2">
    <name type="scientific">Nocardioides donggukensis</name>
    <dbReference type="NCBI Taxonomy" id="2774019"/>
    <lineage>
        <taxon>Bacteria</taxon>
        <taxon>Bacillati</taxon>
        <taxon>Actinomycetota</taxon>
        <taxon>Actinomycetes</taxon>
        <taxon>Propionibacteriales</taxon>
        <taxon>Nocardioidaceae</taxon>
        <taxon>Nocardioides</taxon>
    </lineage>
</organism>
<dbReference type="Proteomes" id="UP000616839">
    <property type="component" value="Unassembled WGS sequence"/>
</dbReference>
<gene>
    <name evidence="1" type="ORF">IE331_11380</name>
</gene>
<name>A0A927Q060_9ACTN</name>
<comment type="caution">
    <text evidence="1">The sequence shown here is derived from an EMBL/GenBank/DDBJ whole genome shotgun (WGS) entry which is preliminary data.</text>
</comment>
<sequence length="60" mass="6302">MSNTTFRFTADDQPRITLPTCAAFGAAARIRVDVPMVAAHVSALAKGADRGVPSWSPPTC</sequence>
<dbReference type="RefSeq" id="WP_192143554.1">
    <property type="nucleotide sequence ID" value="NZ_JACYXZ010000003.1"/>
</dbReference>
<protein>
    <submittedName>
        <fullName evidence="1">Uncharacterized protein</fullName>
    </submittedName>
</protein>
<evidence type="ECO:0000313" key="2">
    <source>
        <dbReference type="Proteomes" id="UP000616839"/>
    </source>
</evidence>
<keyword evidence="2" id="KW-1185">Reference proteome</keyword>